<keyword evidence="9 13" id="KW-1133">Transmembrane helix</keyword>
<evidence type="ECO:0000256" key="8">
    <source>
        <dbReference type="ARBA" id="ARBA00022982"/>
    </source>
</evidence>
<evidence type="ECO:0000256" key="12">
    <source>
        <dbReference type="ARBA" id="ARBA00037975"/>
    </source>
</evidence>
<name>A0ABU1V1U0_9GAMM</name>
<dbReference type="Gene3D" id="1.20.950.20">
    <property type="entry name" value="Transmembrane di-heme cytochromes, Chain C"/>
    <property type="match status" value="2"/>
</dbReference>
<dbReference type="InterPro" id="IPR052168">
    <property type="entry name" value="Cytochrome_b561_oxidase"/>
</dbReference>
<dbReference type="PANTHER" id="PTHR30529">
    <property type="entry name" value="CYTOCHROME B561"/>
    <property type="match status" value="1"/>
</dbReference>
<evidence type="ECO:0000256" key="10">
    <source>
        <dbReference type="ARBA" id="ARBA00023004"/>
    </source>
</evidence>
<evidence type="ECO:0000256" key="9">
    <source>
        <dbReference type="ARBA" id="ARBA00022989"/>
    </source>
</evidence>
<protein>
    <submittedName>
        <fullName evidence="15">Cytochrome b561</fullName>
    </submittedName>
</protein>
<keyword evidence="6 13" id="KW-0812">Transmembrane</keyword>
<comment type="similarity">
    <text evidence="12">Belongs to the cytochrome b561 family.</text>
</comment>
<evidence type="ECO:0000313" key="15">
    <source>
        <dbReference type="EMBL" id="MDR7091424.1"/>
    </source>
</evidence>
<evidence type="ECO:0000256" key="7">
    <source>
        <dbReference type="ARBA" id="ARBA00022723"/>
    </source>
</evidence>
<reference evidence="15 16" key="1">
    <citation type="submission" date="2023-07" db="EMBL/GenBank/DDBJ databases">
        <title>Sorghum-associated microbial communities from plants grown in Nebraska, USA.</title>
        <authorList>
            <person name="Schachtman D."/>
        </authorList>
    </citation>
    <scope>NUCLEOTIDE SEQUENCE [LARGE SCALE GENOMIC DNA]</scope>
    <source>
        <strain evidence="15 16">BE190</strain>
    </source>
</reference>
<evidence type="ECO:0000259" key="14">
    <source>
        <dbReference type="Pfam" id="PF01292"/>
    </source>
</evidence>
<keyword evidence="3" id="KW-0813">Transport</keyword>
<dbReference type="PANTHER" id="PTHR30529:SF1">
    <property type="entry name" value="CYTOCHROME B561 HOMOLOG 2"/>
    <property type="match status" value="1"/>
</dbReference>
<keyword evidence="8" id="KW-0249">Electron transport</keyword>
<feature type="transmembrane region" description="Helical" evidence="13">
    <location>
        <begin position="89"/>
        <end position="109"/>
    </location>
</feature>
<organism evidence="15 16">
    <name type="scientific">Cellvibrio fibrivorans</name>
    <dbReference type="NCBI Taxonomy" id="126350"/>
    <lineage>
        <taxon>Bacteria</taxon>
        <taxon>Pseudomonadati</taxon>
        <taxon>Pseudomonadota</taxon>
        <taxon>Gammaproteobacteria</taxon>
        <taxon>Cellvibrionales</taxon>
        <taxon>Cellvibrionaceae</taxon>
        <taxon>Cellvibrio</taxon>
    </lineage>
</organism>
<comment type="subcellular location">
    <subcellularLocation>
        <location evidence="2">Cell membrane</location>
        <topology evidence="2">Multi-pass membrane protein</topology>
    </subcellularLocation>
</comment>
<evidence type="ECO:0000256" key="6">
    <source>
        <dbReference type="ARBA" id="ARBA00022692"/>
    </source>
</evidence>
<feature type="domain" description="Cytochrome b561 bacterial/Ni-hydrogenase" evidence="14">
    <location>
        <begin position="9"/>
        <end position="178"/>
    </location>
</feature>
<evidence type="ECO:0000256" key="13">
    <source>
        <dbReference type="SAM" id="Phobius"/>
    </source>
</evidence>
<evidence type="ECO:0000256" key="4">
    <source>
        <dbReference type="ARBA" id="ARBA00022475"/>
    </source>
</evidence>
<dbReference type="InterPro" id="IPR011577">
    <property type="entry name" value="Cyt_b561_bac/Ni-Hgenase"/>
</dbReference>
<evidence type="ECO:0000256" key="3">
    <source>
        <dbReference type="ARBA" id="ARBA00022448"/>
    </source>
</evidence>
<keyword evidence="7" id="KW-0479">Metal-binding</keyword>
<dbReference type="RefSeq" id="WP_310074708.1">
    <property type="nucleotide sequence ID" value="NZ_JAVDVX010000006.1"/>
</dbReference>
<evidence type="ECO:0000256" key="2">
    <source>
        <dbReference type="ARBA" id="ARBA00004651"/>
    </source>
</evidence>
<keyword evidence="4" id="KW-1003">Cell membrane</keyword>
<feature type="transmembrane region" description="Helical" evidence="13">
    <location>
        <begin position="145"/>
        <end position="168"/>
    </location>
</feature>
<comment type="cofactor">
    <cofactor evidence="1">
        <name>heme b</name>
        <dbReference type="ChEBI" id="CHEBI:60344"/>
    </cofactor>
</comment>
<keyword evidence="10" id="KW-0408">Iron</keyword>
<gene>
    <name evidence="15" type="ORF">J2X05_003459</name>
</gene>
<dbReference type="InterPro" id="IPR016174">
    <property type="entry name" value="Di-haem_cyt_TM"/>
</dbReference>
<evidence type="ECO:0000256" key="1">
    <source>
        <dbReference type="ARBA" id="ARBA00001970"/>
    </source>
</evidence>
<keyword evidence="5" id="KW-0349">Heme</keyword>
<feature type="transmembrane region" description="Helical" evidence="13">
    <location>
        <begin position="12"/>
        <end position="35"/>
    </location>
</feature>
<dbReference type="EMBL" id="JAVDVX010000006">
    <property type="protein sequence ID" value="MDR7091424.1"/>
    <property type="molecule type" value="Genomic_DNA"/>
</dbReference>
<evidence type="ECO:0000313" key="16">
    <source>
        <dbReference type="Proteomes" id="UP001253595"/>
    </source>
</evidence>
<evidence type="ECO:0000256" key="11">
    <source>
        <dbReference type="ARBA" id="ARBA00023136"/>
    </source>
</evidence>
<evidence type="ECO:0000256" key="5">
    <source>
        <dbReference type="ARBA" id="ARBA00022617"/>
    </source>
</evidence>
<feature type="transmembrane region" description="Helical" evidence="13">
    <location>
        <begin position="50"/>
        <end position="68"/>
    </location>
</feature>
<accession>A0ABU1V1U0</accession>
<dbReference type="SUPFAM" id="SSF81342">
    <property type="entry name" value="Transmembrane di-heme cytochromes"/>
    <property type="match status" value="1"/>
</dbReference>
<keyword evidence="16" id="KW-1185">Reference proteome</keyword>
<keyword evidence="11 13" id="KW-0472">Membrane</keyword>
<proteinExistence type="inferred from homology"/>
<dbReference type="Pfam" id="PF01292">
    <property type="entry name" value="Ni_hydr_CYTB"/>
    <property type="match status" value="1"/>
</dbReference>
<sequence>MLKDSRNGYGLLSIAIHWVSAVLILFLFGLGIYMVDLSYYDDWYHKGPELHISLGLVVLLLMLVRVVWRIINPTPEELSAKRAQNLAAKLVKLGLYAFVFIVLVSGYLITTAEGQPASMFNLIKFPVFTELSSQNVDLAGAIHEYLAWGIVLLVALHVAGALLHHFVIRDRTLVRMLKPVKKSDLQ</sequence>
<dbReference type="Proteomes" id="UP001253595">
    <property type="component" value="Unassembled WGS sequence"/>
</dbReference>
<comment type="caution">
    <text evidence="15">The sequence shown here is derived from an EMBL/GenBank/DDBJ whole genome shotgun (WGS) entry which is preliminary data.</text>
</comment>